<dbReference type="InterPro" id="IPR009100">
    <property type="entry name" value="AcylCoA_DH/oxidase_NM_dom_sf"/>
</dbReference>
<dbReference type="Proteomes" id="UP000019140">
    <property type="component" value="Unassembled WGS sequence"/>
</dbReference>
<dbReference type="Pfam" id="PF00441">
    <property type="entry name" value="Acyl-CoA_dh_1"/>
    <property type="match status" value="1"/>
</dbReference>
<dbReference type="SUPFAM" id="SSF47203">
    <property type="entry name" value="Acyl-CoA dehydrogenase C-terminal domain-like"/>
    <property type="match status" value="1"/>
</dbReference>
<dbReference type="GO" id="GO:0016627">
    <property type="term" value="F:oxidoreductase activity, acting on the CH-CH group of donors"/>
    <property type="evidence" value="ECO:0007669"/>
    <property type="project" value="InterPro"/>
</dbReference>
<evidence type="ECO:0000259" key="8">
    <source>
        <dbReference type="Pfam" id="PF02770"/>
    </source>
</evidence>
<evidence type="ECO:0000256" key="5">
    <source>
        <dbReference type="ARBA" id="ARBA00023002"/>
    </source>
</evidence>
<evidence type="ECO:0000256" key="1">
    <source>
        <dbReference type="ARBA" id="ARBA00001974"/>
    </source>
</evidence>
<dbReference type="InterPro" id="IPR036250">
    <property type="entry name" value="AcylCo_DH-like_C"/>
</dbReference>
<evidence type="ECO:0000313" key="11">
    <source>
        <dbReference type="Proteomes" id="UP000019140"/>
    </source>
</evidence>
<comment type="similarity">
    <text evidence="2 6">Belongs to the acyl-CoA dehydrogenase family.</text>
</comment>
<dbReference type="GO" id="GO:0005886">
    <property type="term" value="C:plasma membrane"/>
    <property type="evidence" value="ECO:0007669"/>
    <property type="project" value="TreeGrafter"/>
</dbReference>
<feature type="domain" description="Acyl-CoA oxidase/dehydrogenase middle" evidence="8">
    <location>
        <begin position="124"/>
        <end position="217"/>
    </location>
</feature>
<dbReference type="PANTHER" id="PTHR43292">
    <property type="entry name" value="ACYL-COA DEHYDROGENASE"/>
    <property type="match status" value="1"/>
</dbReference>
<dbReference type="FunFam" id="2.40.110.10:FF:000011">
    <property type="entry name" value="Acyl-CoA dehydrogenase FadE34"/>
    <property type="match status" value="1"/>
</dbReference>
<dbReference type="SUPFAM" id="SSF56645">
    <property type="entry name" value="Acyl-CoA dehydrogenase NM domain-like"/>
    <property type="match status" value="1"/>
</dbReference>
<evidence type="ECO:0000256" key="3">
    <source>
        <dbReference type="ARBA" id="ARBA00022630"/>
    </source>
</evidence>
<keyword evidence="4 6" id="KW-0274">FAD</keyword>
<dbReference type="Pfam" id="PF02770">
    <property type="entry name" value="Acyl-CoA_dh_M"/>
    <property type="match status" value="1"/>
</dbReference>
<evidence type="ECO:0000256" key="2">
    <source>
        <dbReference type="ARBA" id="ARBA00009347"/>
    </source>
</evidence>
<evidence type="ECO:0000256" key="4">
    <source>
        <dbReference type="ARBA" id="ARBA00022827"/>
    </source>
</evidence>
<keyword evidence="5 6" id="KW-0560">Oxidoreductase</keyword>
<dbReference type="AlphaFoldDB" id="W4LX79"/>
<keyword evidence="11" id="KW-1185">Reference proteome</keyword>
<protein>
    <recommendedName>
        <fullName evidence="12">Acyl-CoA dehydrogenase</fullName>
    </recommendedName>
</protein>
<dbReference type="InterPro" id="IPR006091">
    <property type="entry name" value="Acyl-CoA_Oxase/DH_mid-dom"/>
</dbReference>
<sequence length="387" mass="43582">MDFEFSPEDEAYRQDVRQWLSGHHPGKPPAPHGSPAWLQWAKNWQRQAYDAGYLGLGWPEAYGGVEGTLTQQVVLTQEMVRARVPGFVGQMGMRMLAPTLMRYGTEEQKQTYLKPILKAEQIWCQGYSEPNAGSDLASLQTRAEEDGDDFIVNGQKIWTSGAHYADLCFLLVRTDPDAPKHRGISYLIVDMKSPGVTVRPLRQMTGAATFNETFFDHVRVPKTNLIGELNRGWYHATTTLSYERTLLANSARTELFFEDMLDLARQGQGQRAASHPSMRQKIAQLKIETEIAKLLFYRNLTTELRGDIPGPEASIMKLYSTELNHRICGTALELMGPYAALWQDSKYVVDEGAWHYEHMFTLGLVIGGGTSQIQKNIIAERALGLPK</sequence>
<name>W4LX79_9BACT</name>
<gene>
    <name evidence="10" type="ORF">ETSY2_35430</name>
</gene>
<dbReference type="InterPro" id="IPR046373">
    <property type="entry name" value="Acyl-CoA_Oxase/DH_mid-dom_sf"/>
</dbReference>
<dbReference type="EMBL" id="AZHX01001522">
    <property type="protein sequence ID" value="ETX02508.1"/>
    <property type="molecule type" value="Genomic_DNA"/>
</dbReference>
<dbReference type="InterPro" id="IPR013786">
    <property type="entry name" value="AcylCoA_DH/ox_N"/>
</dbReference>
<evidence type="ECO:0000259" key="9">
    <source>
        <dbReference type="Pfam" id="PF02771"/>
    </source>
</evidence>
<dbReference type="GO" id="GO:0050660">
    <property type="term" value="F:flavin adenine dinucleotide binding"/>
    <property type="evidence" value="ECO:0007669"/>
    <property type="project" value="InterPro"/>
</dbReference>
<dbReference type="InterPro" id="IPR009075">
    <property type="entry name" value="AcylCo_DH/oxidase_C"/>
</dbReference>
<dbReference type="HOGENOM" id="CLU_018204_9_0_7"/>
<feature type="domain" description="Acyl-CoA dehydrogenase/oxidase N-terminal" evidence="9">
    <location>
        <begin position="7"/>
        <end position="119"/>
    </location>
</feature>
<comment type="cofactor">
    <cofactor evidence="1 6">
        <name>FAD</name>
        <dbReference type="ChEBI" id="CHEBI:57692"/>
    </cofactor>
</comment>
<dbReference type="Gene3D" id="1.20.140.10">
    <property type="entry name" value="Butyryl-CoA Dehydrogenase, subunit A, domain 3"/>
    <property type="match status" value="1"/>
</dbReference>
<organism evidence="10 11">
    <name type="scientific">Candidatus Entotheonella gemina</name>
    <dbReference type="NCBI Taxonomy" id="1429439"/>
    <lineage>
        <taxon>Bacteria</taxon>
        <taxon>Pseudomonadati</taxon>
        <taxon>Nitrospinota/Tectimicrobiota group</taxon>
        <taxon>Candidatus Tectimicrobiota</taxon>
        <taxon>Candidatus Entotheonellia</taxon>
        <taxon>Candidatus Entotheonellales</taxon>
        <taxon>Candidatus Entotheonellaceae</taxon>
        <taxon>Candidatus Entotheonella</taxon>
    </lineage>
</organism>
<dbReference type="Pfam" id="PF02771">
    <property type="entry name" value="Acyl-CoA_dh_N"/>
    <property type="match status" value="1"/>
</dbReference>
<dbReference type="InterPro" id="IPR052161">
    <property type="entry name" value="Mycobact_Acyl-CoA_DH"/>
</dbReference>
<proteinExistence type="inferred from homology"/>
<dbReference type="InterPro" id="IPR037069">
    <property type="entry name" value="AcylCoA_DH/ox_N_sf"/>
</dbReference>
<evidence type="ECO:0000313" key="10">
    <source>
        <dbReference type="EMBL" id="ETX02508.1"/>
    </source>
</evidence>
<comment type="caution">
    <text evidence="10">The sequence shown here is derived from an EMBL/GenBank/DDBJ whole genome shotgun (WGS) entry which is preliminary data.</text>
</comment>
<dbReference type="PANTHER" id="PTHR43292:SF3">
    <property type="entry name" value="ACYL-COA DEHYDROGENASE FADE29"/>
    <property type="match status" value="1"/>
</dbReference>
<dbReference type="Gene3D" id="2.40.110.10">
    <property type="entry name" value="Butyryl-CoA Dehydrogenase, subunit A, domain 2"/>
    <property type="match status" value="1"/>
</dbReference>
<dbReference type="Gene3D" id="1.10.540.10">
    <property type="entry name" value="Acyl-CoA dehydrogenase/oxidase, N-terminal domain"/>
    <property type="match status" value="1"/>
</dbReference>
<reference evidence="10 11" key="1">
    <citation type="journal article" date="2014" name="Nature">
        <title>An environmental bacterial taxon with a large and distinct metabolic repertoire.</title>
        <authorList>
            <person name="Wilson M.C."/>
            <person name="Mori T."/>
            <person name="Ruckert C."/>
            <person name="Uria A.R."/>
            <person name="Helf M.J."/>
            <person name="Takada K."/>
            <person name="Gernert C."/>
            <person name="Steffens U.A."/>
            <person name="Heycke N."/>
            <person name="Schmitt S."/>
            <person name="Rinke C."/>
            <person name="Helfrich E.J."/>
            <person name="Brachmann A.O."/>
            <person name="Gurgui C."/>
            <person name="Wakimoto T."/>
            <person name="Kracht M."/>
            <person name="Crusemann M."/>
            <person name="Hentschel U."/>
            <person name="Abe I."/>
            <person name="Matsunaga S."/>
            <person name="Kalinowski J."/>
            <person name="Takeyama H."/>
            <person name="Piel J."/>
        </authorList>
    </citation>
    <scope>NUCLEOTIDE SEQUENCE [LARGE SCALE GENOMIC DNA]</scope>
    <source>
        <strain evidence="11">TSY2</strain>
    </source>
</reference>
<accession>W4LX79</accession>
<evidence type="ECO:0008006" key="12">
    <source>
        <dbReference type="Google" id="ProtNLM"/>
    </source>
</evidence>
<feature type="domain" description="Acyl-CoA dehydrogenase/oxidase C-terminal" evidence="7">
    <location>
        <begin position="230"/>
        <end position="382"/>
    </location>
</feature>
<evidence type="ECO:0000256" key="6">
    <source>
        <dbReference type="RuleBase" id="RU362125"/>
    </source>
</evidence>
<keyword evidence="3 6" id="KW-0285">Flavoprotein</keyword>
<evidence type="ECO:0000259" key="7">
    <source>
        <dbReference type="Pfam" id="PF00441"/>
    </source>
</evidence>